<dbReference type="CDD" id="cd01347">
    <property type="entry name" value="ligand_gated_channel"/>
    <property type="match status" value="1"/>
</dbReference>
<evidence type="ECO:0000256" key="2">
    <source>
        <dbReference type="ARBA" id="ARBA00022448"/>
    </source>
</evidence>
<dbReference type="Pfam" id="PF07715">
    <property type="entry name" value="Plug"/>
    <property type="match status" value="1"/>
</dbReference>
<feature type="signal peptide" evidence="13">
    <location>
        <begin position="1"/>
        <end position="32"/>
    </location>
</feature>
<evidence type="ECO:0000256" key="8">
    <source>
        <dbReference type="ARBA" id="ARBA00023077"/>
    </source>
</evidence>
<keyword evidence="13" id="KW-0732">Signal</keyword>
<keyword evidence="16" id="KW-0675">Receptor</keyword>
<feature type="domain" description="TonB-dependent receptor-like beta-barrel" evidence="14">
    <location>
        <begin position="285"/>
        <end position="761"/>
    </location>
</feature>
<dbReference type="PANTHER" id="PTHR32552:SF81">
    <property type="entry name" value="TONB-DEPENDENT OUTER MEMBRANE RECEPTOR"/>
    <property type="match status" value="1"/>
</dbReference>
<sequence length="796" mass="86544">MTRAFTKQLRHMSLLASTAIAITTLPAGIASAQVADQANEPATRGGAADIVVTAQKREQRLNDVGLAVTAIGGEALQNRQIASLTDIASAVPGLVFSNSASNTPVYTLRGVGFNDTTLGSYPDVSVYLDEAPLPFPVMTKLVGFDLDRLEVLKGPQGTLFGNNATGGAINFIAAKPTKTFEAGGTVSYGRFNAIDGEAYVSGPISDTLGVRISGKATHSDDWQKSYTTDAKTGGSENYAGRIILAWEPTDRLRVNLNVNGWLEKGKPPALQLIGIRNAGPGNPVTGYPLAPENARSADFSTNIDPYLDNSMWQAIGRIDYDLTDDISVTSLTSYVDYKQKMAFDGDGTTLNNADFRFFGGGIKSFSQELRIANGGNNPFRYILGLNYSDDRAKDRSELDYRDSTINTGTAAFGGIFRSGFRANQNMKNYAAFANAEYDVGDLTFKGGIRYTKSKREANSCFFGIAAEGSNLPFAPLYTFFANLLRSQNGLSPITVTPEQTLGCLTIDNTGLLGADPTFLPGQFVGKLNEDNVSWRAGIDYKPRPGILLYANVAKGYKAGSFPSVAASTTQQSQPVRQESLQSYEAGFKLSLIDRTLQANGAIFYYDYRNRQIRSKLLDPNFGPLDVLVNVPKSNVKGLELELTANPADWFSAYANFTYLDAKVKRYTGLNPETLAVGQNFDGAALPYTPKYQISTGFSVDFPVSDNLNGFGGADLNYRSQTNAFIGASNLFEIKDYGTLDLRAGIKSQDDRWSFQVWGKNVTNSYYWDNVAFFFDTVTRWPARPATYGATLSVKFR</sequence>
<evidence type="ECO:0000259" key="14">
    <source>
        <dbReference type="Pfam" id="PF00593"/>
    </source>
</evidence>
<dbReference type="InterPro" id="IPR012910">
    <property type="entry name" value="Plug_dom"/>
</dbReference>
<evidence type="ECO:0000256" key="3">
    <source>
        <dbReference type="ARBA" id="ARBA00022452"/>
    </source>
</evidence>
<evidence type="ECO:0000256" key="4">
    <source>
        <dbReference type="ARBA" id="ARBA00022496"/>
    </source>
</evidence>
<gene>
    <name evidence="16" type="ORF">SBA_ch1_19540</name>
</gene>
<dbReference type="InterPro" id="IPR036942">
    <property type="entry name" value="Beta-barrel_TonB_sf"/>
</dbReference>
<evidence type="ECO:0000256" key="7">
    <source>
        <dbReference type="ARBA" id="ARBA00023065"/>
    </source>
</evidence>
<keyword evidence="4" id="KW-0410">Iron transport</keyword>
<evidence type="ECO:0000256" key="11">
    <source>
        <dbReference type="PROSITE-ProRule" id="PRU01360"/>
    </source>
</evidence>
<dbReference type="InterPro" id="IPR039426">
    <property type="entry name" value="TonB-dep_rcpt-like"/>
</dbReference>
<keyword evidence="10 11" id="KW-0998">Cell outer membrane</keyword>
<feature type="domain" description="TonB-dependent receptor plug" evidence="15">
    <location>
        <begin position="62"/>
        <end position="168"/>
    </location>
</feature>
<dbReference type="Pfam" id="PF00593">
    <property type="entry name" value="TonB_dep_Rec_b-barrel"/>
    <property type="match status" value="1"/>
</dbReference>
<keyword evidence="9 11" id="KW-0472">Membrane</keyword>
<evidence type="ECO:0000256" key="6">
    <source>
        <dbReference type="ARBA" id="ARBA00023004"/>
    </source>
</evidence>
<organism evidence="16 17">
    <name type="scientific">Sphingomonas bisphenolicum</name>
    <dbReference type="NCBI Taxonomy" id="296544"/>
    <lineage>
        <taxon>Bacteria</taxon>
        <taxon>Pseudomonadati</taxon>
        <taxon>Pseudomonadota</taxon>
        <taxon>Alphaproteobacteria</taxon>
        <taxon>Sphingomonadales</taxon>
        <taxon>Sphingomonadaceae</taxon>
        <taxon>Sphingomonas</taxon>
    </lineage>
</organism>
<name>A0ABM7G1J0_9SPHN</name>
<dbReference type="EMBL" id="AP018817">
    <property type="protein sequence ID" value="BBF69754.1"/>
    <property type="molecule type" value="Genomic_DNA"/>
</dbReference>
<evidence type="ECO:0000256" key="13">
    <source>
        <dbReference type="SAM" id="SignalP"/>
    </source>
</evidence>
<keyword evidence="3 11" id="KW-1134">Transmembrane beta strand</keyword>
<keyword evidence="5 11" id="KW-0812">Transmembrane</keyword>
<keyword evidence="2 11" id="KW-0813">Transport</keyword>
<evidence type="ECO:0000256" key="9">
    <source>
        <dbReference type="ARBA" id="ARBA00023136"/>
    </source>
</evidence>
<dbReference type="SUPFAM" id="SSF56935">
    <property type="entry name" value="Porins"/>
    <property type="match status" value="1"/>
</dbReference>
<dbReference type="Proteomes" id="UP001059971">
    <property type="component" value="Chromosome 1"/>
</dbReference>
<keyword evidence="8 12" id="KW-0798">TonB box</keyword>
<comment type="subcellular location">
    <subcellularLocation>
        <location evidence="1 11">Cell outer membrane</location>
        <topology evidence="1 11">Multi-pass membrane protein</topology>
    </subcellularLocation>
</comment>
<dbReference type="PROSITE" id="PS52016">
    <property type="entry name" value="TONB_DEPENDENT_REC_3"/>
    <property type="match status" value="1"/>
</dbReference>
<proteinExistence type="inferred from homology"/>
<keyword evidence="7" id="KW-0406">Ion transport</keyword>
<dbReference type="PANTHER" id="PTHR32552">
    <property type="entry name" value="FERRICHROME IRON RECEPTOR-RELATED"/>
    <property type="match status" value="1"/>
</dbReference>
<evidence type="ECO:0000313" key="16">
    <source>
        <dbReference type="EMBL" id="BBF69754.1"/>
    </source>
</evidence>
<accession>A0ABM7G1J0</accession>
<keyword evidence="17" id="KW-1185">Reference proteome</keyword>
<dbReference type="Gene3D" id="2.40.170.20">
    <property type="entry name" value="TonB-dependent receptor, beta-barrel domain"/>
    <property type="match status" value="1"/>
</dbReference>
<evidence type="ECO:0000256" key="1">
    <source>
        <dbReference type="ARBA" id="ARBA00004571"/>
    </source>
</evidence>
<evidence type="ECO:0000256" key="10">
    <source>
        <dbReference type="ARBA" id="ARBA00023237"/>
    </source>
</evidence>
<protein>
    <submittedName>
        <fullName evidence="16">TonB-dependent receptor</fullName>
    </submittedName>
</protein>
<comment type="similarity">
    <text evidence="11 12">Belongs to the TonB-dependent receptor family.</text>
</comment>
<dbReference type="InterPro" id="IPR000531">
    <property type="entry name" value="Beta-barrel_TonB"/>
</dbReference>
<feature type="chain" id="PRO_5045940843" evidence="13">
    <location>
        <begin position="33"/>
        <end position="796"/>
    </location>
</feature>
<dbReference type="RefSeq" id="WP_261934281.1">
    <property type="nucleotide sequence ID" value="NZ_AP018817.1"/>
</dbReference>
<evidence type="ECO:0000256" key="12">
    <source>
        <dbReference type="RuleBase" id="RU003357"/>
    </source>
</evidence>
<reference evidence="16" key="1">
    <citation type="submission" date="2018-07" db="EMBL/GenBank/DDBJ databases">
        <title>Complete genome sequence of Sphingomonas bisphenolicum strain AO1, a bisphenol A degradative bacterium isolated from Japanese farm field.</title>
        <authorList>
            <person name="Murakami M."/>
            <person name="Koh M."/>
            <person name="Koba S."/>
            <person name="Matsumura Y."/>
        </authorList>
    </citation>
    <scope>NUCLEOTIDE SEQUENCE</scope>
    <source>
        <strain evidence="16">AO1</strain>
    </source>
</reference>
<evidence type="ECO:0000259" key="15">
    <source>
        <dbReference type="Pfam" id="PF07715"/>
    </source>
</evidence>
<keyword evidence="6" id="KW-0408">Iron</keyword>
<evidence type="ECO:0000256" key="5">
    <source>
        <dbReference type="ARBA" id="ARBA00022692"/>
    </source>
</evidence>
<evidence type="ECO:0000313" key="17">
    <source>
        <dbReference type="Proteomes" id="UP001059971"/>
    </source>
</evidence>